<accession>A0A2N5DQ11</accession>
<evidence type="ECO:0000313" key="3">
    <source>
        <dbReference type="Proteomes" id="UP000234479"/>
    </source>
</evidence>
<organism evidence="2 3">
    <name type="scientific">Caulobacter zeae</name>
    <dbReference type="NCBI Taxonomy" id="2055137"/>
    <lineage>
        <taxon>Bacteria</taxon>
        <taxon>Pseudomonadati</taxon>
        <taxon>Pseudomonadota</taxon>
        <taxon>Alphaproteobacteria</taxon>
        <taxon>Caulobacterales</taxon>
        <taxon>Caulobacteraceae</taxon>
        <taxon>Caulobacter</taxon>
    </lineage>
</organism>
<dbReference type="RefSeq" id="WP_101716700.1">
    <property type="nucleotide sequence ID" value="NZ_PJRS01000010.1"/>
</dbReference>
<dbReference type="Pfam" id="PF04883">
    <property type="entry name" value="HK97-gp10_like"/>
    <property type="match status" value="1"/>
</dbReference>
<feature type="region of interest" description="Disordered" evidence="1">
    <location>
        <begin position="49"/>
        <end position="73"/>
    </location>
</feature>
<comment type="caution">
    <text evidence="2">The sequence shown here is derived from an EMBL/GenBank/DDBJ whole genome shotgun (WGS) entry which is preliminary data.</text>
</comment>
<name>A0A2N5DQ11_9CAUL</name>
<proteinExistence type="predicted"/>
<keyword evidence="3" id="KW-1185">Reference proteome</keyword>
<evidence type="ECO:0000313" key="2">
    <source>
        <dbReference type="EMBL" id="PLR28147.1"/>
    </source>
</evidence>
<dbReference type="EMBL" id="PJRS01000010">
    <property type="protein sequence ID" value="PLR28147.1"/>
    <property type="molecule type" value="Genomic_DNA"/>
</dbReference>
<evidence type="ECO:0008006" key="4">
    <source>
        <dbReference type="Google" id="ProtNLM"/>
    </source>
</evidence>
<dbReference type="OrthoDB" id="8480914at2"/>
<gene>
    <name evidence="2" type="ORF">SGCZBJ_03830</name>
</gene>
<sequence length="181" mass="19757">MASKVKGLDRLTRQLAALPNSVRMAIADELEMSAEDLADAIRRAAPADSGDLRTSIGSCEGEPPKTSATGAFGASSKGLSRWGSALNRAGLLFSVFAGNNKVFYPRWVEFGTSGSVRTQRVGARATDYKQHKTHGRKARRTHPGTRAQPFFFPTIRAWRKVLRTRMVKAARKAAKEIAALR</sequence>
<dbReference type="InterPro" id="IPR010064">
    <property type="entry name" value="HK97-gp10_tail"/>
</dbReference>
<dbReference type="AlphaFoldDB" id="A0A2N5DQ11"/>
<dbReference type="Proteomes" id="UP000234479">
    <property type="component" value="Unassembled WGS sequence"/>
</dbReference>
<reference evidence="2 3" key="1">
    <citation type="submission" date="2017-12" db="EMBL/GenBank/DDBJ databases">
        <title>The genome sequence of Caulobacter sp. 410.</title>
        <authorList>
            <person name="Gao J."/>
            <person name="Mao X."/>
            <person name="Sun J."/>
        </authorList>
    </citation>
    <scope>NUCLEOTIDE SEQUENCE [LARGE SCALE GENOMIC DNA]</scope>
    <source>
        <strain evidence="2 3">410</strain>
    </source>
</reference>
<feature type="region of interest" description="Disordered" evidence="1">
    <location>
        <begin position="121"/>
        <end position="146"/>
    </location>
</feature>
<feature type="compositionally biased region" description="Basic residues" evidence="1">
    <location>
        <begin position="131"/>
        <end position="143"/>
    </location>
</feature>
<evidence type="ECO:0000256" key="1">
    <source>
        <dbReference type="SAM" id="MobiDB-lite"/>
    </source>
</evidence>
<protein>
    <recommendedName>
        <fullName evidence="4">HK97 gp10 family phage protein</fullName>
    </recommendedName>
</protein>